<dbReference type="EMBL" id="CALNXJ010000015">
    <property type="protein sequence ID" value="CAH3115670.1"/>
    <property type="molecule type" value="Genomic_DNA"/>
</dbReference>
<accession>A0AAU9WHK8</accession>
<evidence type="ECO:0000313" key="3">
    <source>
        <dbReference type="Proteomes" id="UP001159428"/>
    </source>
</evidence>
<comment type="caution">
    <text evidence="2">The sequence shown here is derived from an EMBL/GenBank/DDBJ whole genome shotgun (WGS) entry which is preliminary data.</text>
</comment>
<proteinExistence type="predicted"/>
<feature type="region of interest" description="Disordered" evidence="1">
    <location>
        <begin position="509"/>
        <end position="531"/>
    </location>
</feature>
<feature type="compositionally biased region" description="Polar residues" evidence="1">
    <location>
        <begin position="509"/>
        <end position="521"/>
    </location>
</feature>
<dbReference type="SUPFAM" id="SSF52047">
    <property type="entry name" value="RNI-like"/>
    <property type="match status" value="1"/>
</dbReference>
<reference evidence="2 3" key="1">
    <citation type="submission" date="2022-05" db="EMBL/GenBank/DDBJ databases">
        <authorList>
            <consortium name="Genoscope - CEA"/>
            <person name="William W."/>
        </authorList>
    </citation>
    <scope>NUCLEOTIDE SEQUENCE [LARGE SCALE GENOMIC DNA]</scope>
</reference>
<protein>
    <submittedName>
        <fullName evidence="2">Uncharacterized protein</fullName>
    </submittedName>
</protein>
<dbReference type="Gene3D" id="3.80.10.10">
    <property type="entry name" value="Ribonuclease Inhibitor"/>
    <property type="match status" value="2"/>
</dbReference>
<keyword evidence="3" id="KW-1185">Reference proteome</keyword>
<organism evidence="2 3">
    <name type="scientific">Pocillopora meandrina</name>
    <dbReference type="NCBI Taxonomy" id="46732"/>
    <lineage>
        <taxon>Eukaryota</taxon>
        <taxon>Metazoa</taxon>
        <taxon>Cnidaria</taxon>
        <taxon>Anthozoa</taxon>
        <taxon>Hexacorallia</taxon>
        <taxon>Scleractinia</taxon>
        <taxon>Astrocoeniina</taxon>
        <taxon>Pocilloporidae</taxon>
        <taxon>Pocillopora</taxon>
    </lineage>
</organism>
<evidence type="ECO:0000256" key="1">
    <source>
        <dbReference type="SAM" id="MobiDB-lite"/>
    </source>
</evidence>
<dbReference type="InterPro" id="IPR032675">
    <property type="entry name" value="LRR_dom_sf"/>
</dbReference>
<evidence type="ECO:0000313" key="2">
    <source>
        <dbReference type="EMBL" id="CAH3115670.1"/>
    </source>
</evidence>
<sequence>MEKPIPAERNTISTSSLHQNYGTSFGLQTFSSALTPQLNTSNDLIVASQRSHHLCSAEAMVTSQQFCSNETSTEGLNLWSADPHLSRGCSLLDSPPPDSIESSLCQNTTPPFRLRTMLTSETSEVYDSAGFSSDILTTDRNSGFDQDFSFEDLLLCDEVSDDVKLYFPVGPENTPSEIPDFEDYVMEDDNNLTGSTEIRELQLSLQGSLLNSTEMSDCSADNRNTTSGISGLDHNLSSDDLSPHEDEYFDLSVTPKRVPLKGGGLCRFSSSRAFPRNVQSAFAIFENLDTVEVKRCGEDSLDGDKIPPSETPGWVKVSLRRADGRELGETEICYYDKDKEAVERIIEEPKLQEYFFRKYSERLSNRNNTTGSGADAQNSGVCGSTEPEQMLCVLVYAAAEIGRQQFIEMIFNSSAGRVVYDHYKDSSALPEAIAREYGHEKTATFLEEITDRFSKEASEAQNYPQTIDWSELVRAAEEAQKQPDLSNEEESCQLESNVVKDTGYLGDIDTSSNESCQSGSSDSEDDIPRATSKEMNYPEDKLSEIALALEDQVFGIKKAAVSQSLMYFCETRHFNREQVNSIVSKKVVLPTLEGWQLSLFKEASGLKHLRSLNRCDTSFFLCPEQESIQCHIITEYEKWCLLFKYTKYSSLHSRTFAAEGGEFVEEVNLETQTVMMGASFGCAEDLLRMQSTRELATTSDNLELAVQWSSTQGSTKDSTSSDLWVLTCLYRPSRIILFVYVADNSDVLPQKAYFDDDRYELSTQYWQWQRYCSSLFDVQSRLQEMRKLSEQMRPEFGPTPHPTYRAKLFPQVQGKHVLRQPECCPTWLYTMMHQCWVYVPVERPPFIAIFDGISSRALGARLIATWLSQFDHGMSLPLNKYQSEDLCLVNDKTNPPSSSVKVTGYHSDGKEKLYEGELHENDGNNGVYIDKHLLLQERINNEKGLPLITAHPPSKVFYGVSEGISDTQSEVNIETSSICPPGCKWISRKQRIGWHDGETRSLSKGLADSTSSTFTLTFNSKDDYWWRDNVNRLGGDLAKSTSLNAFTLTINSIDRYLCGDRGKGRGEGLARSTLLTAFTQIINSVYRYLCGDWGKGLVEALAKSTSLTAFTLKINSVNGYLCGDWGNGLGEGLAKSTSLTAFTLTINNVGRYLIGDWGEGLGEGLAKSTSITAFTLTINSKDEYLDGDWGKGLGEGLAKSTSLTAFTLTINSADGYLAGNWGKGLGEALAKSTFLTAFTLTINNVGRRLDGDWGKGLGEGLAKSTSLTAFTLTINSVDRCLDGGWGKGLGEGLAKSTSLTAFTLTINSVEGYLAGDWGKGLGEALAKSTSITDFTLLVNNDGGYLYVDWGKGLGEGLAKSSSITAFTVISILTKCIIGEWVEYLRRSLRNSKLLLSENVSIADSNTLNRCPFSFDLDRGLRVSPPSSKWNRHFYHEKESLDSGSPDFSKYSIKFTEQKIKTYMVASCPDAKNERMRKKCTRKYGDDIFVGKDENLREVLL</sequence>
<dbReference type="Proteomes" id="UP001159428">
    <property type="component" value="Unassembled WGS sequence"/>
</dbReference>
<gene>
    <name evidence="2" type="ORF">PMEA_00006413</name>
</gene>
<name>A0AAU9WHK8_9CNID</name>